<gene>
    <name evidence="1" type="ORF">HMPREF0476_0055</name>
</gene>
<dbReference type="EMBL" id="AFHS01000001">
    <property type="protein sequence ID" value="EGK12360.1"/>
    <property type="molecule type" value="Genomic_DNA"/>
</dbReference>
<evidence type="ECO:0000313" key="2">
    <source>
        <dbReference type="Proteomes" id="UP000004207"/>
    </source>
</evidence>
<dbReference type="HOGENOM" id="CLU_2990669_0_0_4"/>
<dbReference type="AlphaFoldDB" id="F5S4C2"/>
<dbReference type="Proteomes" id="UP000004207">
    <property type="component" value="Unassembled WGS sequence"/>
</dbReference>
<protein>
    <submittedName>
        <fullName evidence="1">Uncharacterized protein</fullName>
    </submittedName>
</protein>
<comment type="caution">
    <text evidence="1">The sequence shown here is derived from an EMBL/GenBank/DDBJ whole genome shotgun (WGS) entry which is preliminary data.</text>
</comment>
<organism evidence="1 2">
    <name type="scientific">Kingella kingae ATCC 23330</name>
    <dbReference type="NCBI Taxonomy" id="887327"/>
    <lineage>
        <taxon>Bacteria</taxon>
        <taxon>Pseudomonadati</taxon>
        <taxon>Pseudomonadota</taxon>
        <taxon>Betaproteobacteria</taxon>
        <taxon>Neisseriales</taxon>
        <taxon>Neisseriaceae</taxon>
        <taxon>Kingella</taxon>
    </lineage>
</organism>
<keyword evidence="2" id="KW-1185">Reference proteome</keyword>
<evidence type="ECO:0000313" key="1">
    <source>
        <dbReference type="EMBL" id="EGK12360.1"/>
    </source>
</evidence>
<accession>F5S4C2</accession>
<name>F5S4C2_KINKI</name>
<sequence length="57" mass="6448">MMIKIPNSNYNAVRFVSDRIFNAFKTWVGGLLGFGVKRAINANLSDLEKQLFSGCFF</sequence>
<proteinExistence type="predicted"/>
<reference evidence="1 2" key="1">
    <citation type="submission" date="2011-04" db="EMBL/GenBank/DDBJ databases">
        <authorList>
            <person name="Muzny D."/>
            <person name="Qin X."/>
            <person name="Deng J."/>
            <person name="Jiang H."/>
            <person name="Liu Y."/>
            <person name="Qu J."/>
            <person name="Song X.-Z."/>
            <person name="Zhang L."/>
            <person name="Thornton R."/>
            <person name="Coyle M."/>
            <person name="Francisco L."/>
            <person name="Jackson L."/>
            <person name="Javaid M."/>
            <person name="Korchina V."/>
            <person name="Kovar C."/>
            <person name="Mata R."/>
            <person name="Mathew T."/>
            <person name="Ngo R."/>
            <person name="Nguyen L."/>
            <person name="Nguyen N."/>
            <person name="Okwuonu G."/>
            <person name="Ongeri F."/>
            <person name="Pham C."/>
            <person name="Simmons D."/>
            <person name="Wilczek-Boney K."/>
            <person name="Hale W."/>
            <person name="Jakkamsetti A."/>
            <person name="Pham P."/>
            <person name="Ruth R."/>
            <person name="San Lucas F."/>
            <person name="Warren J."/>
            <person name="Zhang J."/>
            <person name="Zhao Z."/>
            <person name="Zhou C."/>
            <person name="Zhu D."/>
            <person name="Lee S."/>
            <person name="Bess C."/>
            <person name="Blankenburg K."/>
            <person name="Forbes L."/>
            <person name="Fu Q."/>
            <person name="Gubbala S."/>
            <person name="Hirani K."/>
            <person name="Jayaseelan J.C."/>
            <person name="Lara F."/>
            <person name="Munidasa M."/>
            <person name="Palculict T."/>
            <person name="Patil S."/>
            <person name="Pu L.-L."/>
            <person name="Saada N."/>
            <person name="Tang L."/>
            <person name="Weissenberger G."/>
            <person name="Zhu Y."/>
            <person name="Hemphill L."/>
            <person name="Shang Y."/>
            <person name="Youmans B."/>
            <person name="Ayvaz T."/>
            <person name="Ross M."/>
            <person name="Santibanez J."/>
            <person name="Aqrawi P."/>
            <person name="Gross S."/>
            <person name="Joshi V."/>
            <person name="Fowler G."/>
            <person name="Nazareth L."/>
            <person name="Reid J."/>
            <person name="Worley K."/>
            <person name="Petrosino J."/>
            <person name="Highlander S."/>
            <person name="Gibbs R."/>
        </authorList>
    </citation>
    <scope>NUCLEOTIDE SEQUENCE [LARGE SCALE GENOMIC DNA]</scope>
    <source>
        <strain evidence="1 2">ATCC 23330</strain>
    </source>
</reference>